<comment type="caution">
    <text evidence="1">The sequence shown here is derived from an EMBL/GenBank/DDBJ whole genome shotgun (WGS) entry which is preliminary data.</text>
</comment>
<protein>
    <submittedName>
        <fullName evidence="1">Uncharacterized protein</fullName>
    </submittedName>
</protein>
<organism evidence="1 2">
    <name type="scientific">Pocillopora damicornis</name>
    <name type="common">Cauliflower coral</name>
    <name type="synonym">Millepora damicornis</name>
    <dbReference type="NCBI Taxonomy" id="46731"/>
    <lineage>
        <taxon>Eukaryota</taxon>
        <taxon>Metazoa</taxon>
        <taxon>Cnidaria</taxon>
        <taxon>Anthozoa</taxon>
        <taxon>Hexacorallia</taxon>
        <taxon>Scleractinia</taxon>
        <taxon>Astrocoeniina</taxon>
        <taxon>Pocilloporidae</taxon>
        <taxon>Pocillopora</taxon>
    </lineage>
</organism>
<dbReference type="AlphaFoldDB" id="A0A3M6UIQ1"/>
<evidence type="ECO:0000313" key="1">
    <source>
        <dbReference type="EMBL" id="RMX53414.1"/>
    </source>
</evidence>
<proteinExistence type="predicted"/>
<sequence>GDLDYLNFGLPETSQYVTNRRFVNYFSSTTNVFNANAGAKNIRFYISGEDNTYLDLSSVRLFATLQNNDRTRHHFLRPLGGLHAFIQRYRAIVGGQMDRNIVEYNRHCELYVRDMDDIEMSANPRWDADFHDYATVMATTAGVTPTPGVVTVSPDGDKNEWGRIDKIYSIQDTH</sequence>
<dbReference type="Proteomes" id="UP000275408">
    <property type="component" value="Unassembled WGS sequence"/>
</dbReference>
<gene>
    <name evidence="1" type="ORF">pdam_00025648</name>
</gene>
<feature type="non-terminal residue" evidence="1">
    <location>
        <position position="174"/>
    </location>
</feature>
<keyword evidence="2" id="KW-1185">Reference proteome</keyword>
<feature type="non-terminal residue" evidence="1">
    <location>
        <position position="1"/>
    </location>
</feature>
<accession>A0A3M6UIQ1</accession>
<dbReference type="EMBL" id="RCHS01001444">
    <property type="protein sequence ID" value="RMX53414.1"/>
    <property type="molecule type" value="Genomic_DNA"/>
</dbReference>
<evidence type="ECO:0000313" key="2">
    <source>
        <dbReference type="Proteomes" id="UP000275408"/>
    </source>
</evidence>
<reference evidence="1 2" key="1">
    <citation type="journal article" date="2018" name="Sci. Rep.">
        <title>Comparative analysis of the Pocillopora damicornis genome highlights role of immune system in coral evolution.</title>
        <authorList>
            <person name="Cunning R."/>
            <person name="Bay R.A."/>
            <person name="Gillette P."/>
            <person name="Baker A.C."/>
            <person name="Traylor-Knowles N."/>
        </authorList>
    </citation>
    <scope>NUCLEOTIDE SEQUENCE [LARGE SCALE GENOMIC DNA]</scope>
    <source>
        <strain evidence="1">RSMAS</strain>
        <tissue evidence="1">Whole animal</tissue>
    </source>
</reference>
<name>A0A3M6UIQ1_POCDA</name>